<organism evidence="1 2">
    <name type="scientific">Ziziphus jujuba var. spinosa</name>
    <dbReference type="NCBI Taxonomy" id="714518"/>
    <lineage>
        <taxon>Eukaryota</taxon>
        <taxon>Viridiplantae</taxon>
        <taxon>Streptophyta</taxon>
        <taxon>Embryophyta</taxon>
        <taxon>Tracheophyta</taxon>
        <taxon>Spermatophyta</taxon>
        <taxon>Magnoliopsida</taxon>
        <taxon>eudicotyledons</taxon>
        <taxon>Gunneridae</taxon>
        <taxon>Pentapetalae</taxon>
        <taxon>rosids</taxon>
        <taxon>fabids</taxon>
        <taxon>Rosales</taxon>
        <taxon>Rhamnaceae</taxon>
        <taxon>Paliureae</taxon>
        <taxon>Ziziphus</taxon>
    </lineage>
</organism>
<accession>A0A978VT14</accession>
<dbReference type="PANTHER" id="PTHR47215">
    <property type="match status" value="1"/>
</dbReference>
<proteinExistence type="predicted"/>
<protein>
    <submittedName>
        <fullName evidence="1">Uncharacterized protein</fullName>
    </submittedName>
</protein>
<dbReference type="Proteomes" id="UP000813462">
    <property type="component" value="Unassembled WGS sequence"/>
</dbReference>
<name>A0A978VT14_ZIZJJ</name>
<sequence length="187" mass="20822">MDRGWITYICTEWQIFADKRMGIGNQSCGEEHGLVVVREKSFTVQHWLWSFYTHKPASHFQRIAPSPPPSLARTPQFGLKRGTLVELVAESVFHVTVNLSDLPDLAVSHRPADHYLQLRVPDSKKPSFMAIASPPSLAASEGLFEFLVKSMAGRLPSCFALKERESCGGEPSDGKGFIMDCIDLSED</sequence>
<dbReference type="AlphaFoldDB" id="A0A978VT14"/>
<comment type="caution">
    <text evidence="1">The sequence shown here is derived from an EMBL/GenBank/DDBJ whole genome shotgun (WGS) entry which is preliminary data.</text>
</comment>
<dbReference type="EMBL" id="JAEACU010000002">
    <property type="protein sequence ID" value="KAH7541959.1"/>
    <property type="molecule type" value="Genomic_DNA"/>
</dbReference>
<evidence type="ECO:0000313" key="2">
    <source>
        <dbReference type="Proteomes" id="UP000813462"/>
    </source>
</evidence>
<reference evidence="1" key="1">
    <citation type="journal article" date="2021" name="Front. Plant Sci.">
        <title>Chromosome-Scale Genome Assembly for Chinese Sour Jujube and Insights Into Its Genome Evolution and Domestication Signature.</title>
        <authorList>
            <person name="Shen L.-Y."/>
            <person name="Luo H."/>
            <person name="Wang X.-L."/>
            <person name="Wang X.-M."/>
            <person name="Qiu X.-J."/>
            <person name="Liu H."/>
            <person name="Zhou S.-S."/>
            <person name="Jia K.-H."/>
            <person name="Nie S."/>
            <person name="Bao Y.-T."/>
            <person name="Zhang R.-G."/>
            <person name="Yun Q.-Z."/>
            <person name="Chai Y.-H."/>
            <person name="Lu J.-Y."/>
            <person name="Li Y."/>
            <person name="Zhao S.-W."/>
            <person name="Mao J.-F."/>
            <person name="Jia S.-G."/>
            <person name="Mao Y.-M."/>
        </authorList>
    </citation>
    <scope>NUCLEOTIDE SEQUENCE</scope>
    <source>
        <strain evidence="1">AT0</strain>
        <tissue evidence="1">Leaf</tissue>
    </source>
</reference>
<dbReference type="PANTHER" id="PTHR47215:SF1">
    <property type="entry name" value="F9L1.8 PROTEIN"/>
    <property type="match status" value="1"/>
</dbReference>
<gene>
    <name evidence="1" type="ORF">FEM48_Zijuj02G0022500</name>
</gene>
<evidence type="ECO:0000313" key="1">
    <source>
        <dbReference type="EMBL" id="KAH7541959.1"/>
    </source>
</evidence>